<dbReference type="EMBL" id="CP076642">
    <property type="protein sequence ID" value="QXO15900.1"/>
    <property type="molecule type" value="Genomic_DNA"/>
</dbReference>
<gene>
    <name evidence="2" type="ORF">KNV97_05740</name>
</gene>
<evidence type="ECO:0000313" key="2">
    <source>
        <dbReference type="EMBL" id="QXO15900.1"/>
    </source>
</evidence>
<sequence length="142" mass="16199">MPQQTKVRIAGACLLLLMVGGWFFISYTALQDYLDLLNHKHVVTFSPVVLLVPIGGLGAVLCAVVLFPKTIWYGKRFDEIYSSKMISRVNRISVYFILIGVAFAAGWTYHTFDLMDKYGYVYSDELNRNAGTSIYRKWVKSR</sequence>
<keyword evidence="1" id="KW-0472">Membrane</keyword>
<dbReference type="AlphaFoldDB" id="A0A975YLZ4"/>
<name>A0A975YLZ4_9VIBR</name>
<dbReference type="RefSeq" id="WP_218561754.1">
    <property type="nucleotide sequence ID" value="NZ_CP076642.1"/>
</dbReference>
<keyword evidence="1" id="KW-0812">Transmembrane</keyword>
<feature type="transmembrane region" description="Helical" evidence="1">
    <location>
        <begin position="45"/>
        <end position="68"/>
    </location>
</feature>
<feature type="transmembrane region" description="Helical" evidence="1">
    <location>
        <begin position="89"/>
        <end position="109"/>
    </location>
</feature>
<keyword evidence="1" id="KW-1133">Transmembrane helix</keyword>
<accession>A0A975YLZ4</accession>
<reference evidence="2" key="1">
    <citation type="submission" date="2021-06" db="EMBL/GenBank/DDBJ databases">
        <title>Vibrio nov. sp., novel gut bacterium isolated from Yellow Sea oyster.</title>
        <authorList>
            <person name="Muhammad N."/>
            <person name="Nguyen T.H."/>
            <person name="Lee Y.-J."/>
            <person name="Ko J."/>
            <person name="Kim S.-G."/>
        </authorList>
    </citation>
    <scope>NUCLEOTIDE SEQUENCE</scope>
    <source>
        <strain evidence="2">OG9-811</strain>
    </source>
</reference>
<evidence type="ECO:0000313" key="3">
    <source>
        <dbReference type="Proteomes" id="UP000694232"/>
    </source>
</evidence>
<keyword evidence="3" id="KW-1185">Reference proteome</keyword>
<evidence type="ECO:0000256" key="1">
    <source>
        <dbReference type="SAM" id="Phobius"/>
    </source>
</evidence>
<feature type="transmembrane region" description="Helical" evidence="1">
    <location>
        <begin position="7"/>
        <end position="25"/>
    </location>
</feature>
<organism evidence="2 3">
    <name type="scientific">Vibrio ostreae</name>
    <dbReference type="NCBI Taxonomy" id="2841925"/>
    <lineage>
        <taxon>Bacteria</taxon>
        <taxon>Pseudomonadati</taxon>
        <taxon>Pseudomonadota</taxon>
        <taxon>Gammaproteobacteria</taxon>
        <taxon>Vibrionales</taxon>
        <taxon>Vibrionaceae</taxon>
        <taxon>Vibrio</taxon>
    </lineage>
</organism>
<dbReference type="Proteomes" id="UP000694232">
    <property type="component" value="Chromosome 2"/>
</dbReference>
<proteinExistence type="predicted"/>
<protein>
    <submittedName>
        <fullName evidence="2">Uncharacterized protein</fullName>
    </submittedName>
</protein>
<dbReference type="KEGG" id="vos:KNV97_05740"/>